<gene>
    <name evidence="15" type="ORF">A2961_00665</name>
</gene>
<keyword evidence="9" id="KW-0862">Zinc</keyword>
<dbReference type="CDD" id="cd06158">
    <property type="entry name" value="S2P-M50_like_1"/>
    <property type="match status" value="1"/>
</dbReference>
<dbReference type="AlphaFoldDB" id="A0A1F8BPM6"/>
<evidence type="ECO:0000256" key="1">
    <source>
        <dbReference type="ARBA" id="ARBA00001947"/>
    </source>
</evidence>
<evidence type="ECO:0000256" key="7">
    <source>
        <dbReference type="ARBA" id="ARBA00022723"/>
    </source>
</evidence>
<dbReference type="GO" id="GO:0046872">
    <property type="term" value="F:metal ion binding"/>
    <property type="evidence" value="ECO:0007669"/>
    <property type="project" value="UniProtKB-KW"/>
</dbReference>
<dbReference type="STRING" id="1802519.A2961_00665"/>
<evidence type="ECO:0000259" key="14">
    <source>
        <dbReference type="Pfam" id="PF02163"/>
    </source>
</evidence>
<evidence type="ECO:0000256" key="5">
    <source>
        <dbReference type="ARBA" id="ARBA00022670"/>
    </source>
</evidence>
<evidence type="ECO:0000256" key="8">
    <source>
        <dbReference type="ARBA" id="ARBA00022801"/>
    </source>
</evidence>
<feature type="domain" description="Peptidase M50" evidence="14">
    <location>
        <begin position="115"/>
        <end position="171"/>
    </location>
</feature>
<dbReference type="InterPro" id="IPR052348">
    <property type="entry name" value="Metallopeptidase_M50B"/>
</dbReference>
<comment type="subcellular location">
    <subcellularLocation>
        <location evidence="2">Cell membrane</location>
        <topology evidence="2">Multi-pass membrane protein</topology>
    </subcellularLocation>
</comment>
<organism evidence="15 16">
    <name type="scientific">Candidatus Woesebacteria bacterium RIFCSPLOWO2_01_FULL_39_21</name>
    <dbReference type="NCBI Taxonomy" id="1802519"/>
    <lineage>
        <taxon>Bacteria</taxon>
        <taxon>Candidatus Woeseibacteriota</taxon>
    </lineage>
</organism>
<sequence length="204" mass="22563">MFFTWILALLFAITIHEFSHAWTADRLGDPTPRLQGRITLNPLAHLDPVGTIMLIFFRFGWGKPVQFDPYNLKNPRRDAALISLAGPASNLVAAGVFSIVLRSTGTLLPIIMTEAIVPTFIVLNILLAVFNLIPIHPLDGGKILVGILPSKDAHELDMFLQRYGIFILFLLIFPFAGVSPISSFISPIMNFFLKILLPSSPTLV</sequence>
<keyword evidence="7" id="KW-0479">Metal-binding</keyword>
<evidence type="ECO:0000256" key="6">
    <source>
        <dbReference type="ARBA" id="ARBA00022692"/>
    </source>
</evidence>
<dbReference type="EMBL" id="MGHF01000002">
    <property type="protein sequence ID" value="OGM65238.1"/>
    <property type="molecule type" value="Genomic_DNA"/>
</dbReference>
<comment type="cofactor">
    <cofactor evidence="1">
        <name>Zn(2+)</name>
        <dbReference type="ChEBI" id="CHEBI:29105"/>
    </cofactor>
</comment>
<keyword evidence="11" id="KW-0482">Metalloprotease</keyword>
<comment type="caution">
    <text evidence="15">The sequence shown here is derived from an EMBL/GenBank/DDBJ whole genome shotgun (WGS) entry which is preliminary data.</text>
</comment>
<keyword evidence="6 13" id="KW-0812">Transmembrane</keyword>
<keyword evidence="12 13" id="KW-0472">Membrane</keyword>
<evidence type="ECO:0000256" key="13">
    <source>
        <dbReference type="SAM" id="Phobius"/>
    </source>
</evidence>
<feature type="transmembrane region" description="Helical" evidence="13">
    <location>
        <begin position="165"/>
        <end position="193"/>
    </location>
</feature>
<dbReference type="GO" id="GO:0008237">
    <property type="term" value="F:metallopeptidase activity"/>
    <property type="evidence" value="ECO:0007669"/>
    <property type="project" value="UniProtKB-KW"/>
</dbReference>
<dbReference type="InterPro" id="IPR008915">
    <property type="entry name" value="Peptidase_M50"/>
</dbReference>
<feature type="transmembrane region" description="Helical" evidence="13">
    <location>
        <begin position="81"/>
        <end position="101"/>
    </location>
</feature>
<dbReference type="GO" id="GO:0005886">
    <property type="term" value="C:plasma membrane"/>
    <property type="evidence" value="ECO:0007669"/>
    <property type="project" value="UniProtKB-SubCell"/>
</dbReference>
<feature type="transmembrane region" description="Helical" evidence="13">
    <location>
        <begin position="107"/>
        <end position="133"/>
    </location>
</feature>
<evidence type="ECO:0000256" key="9">
    <source>
        <dbReference type="ARBA" id="ARBA00022833"/>
    </source>
</evidence>
<dbReference type="InterPro" id="IPR044537">
    <property type="entry name" value="Rip2-like"/>
</dbReference>
<dbReference type="PANTHER" id="PTHR35864">
    <property type="entry name" value="ZINC METALLOPROTEASE MJ0611-RELATED"/>
    <property type="match status" value="1"/>
</dbReference>
<evidence type="ECO:0000256" key="2">
    <source>
        <dbReference type="ARBA" id="ARBA00004651"/>
    </source>
</evidence>
<keyword evidence="10 13" id="KW-1133">Transmembrane helix</keyword>
<keyword evidence="5" id="KW-0645">Protease</keyword>
<proteinExistence type="inferred from homology"/>
<evidence type="ECO:0000256" key="3">
    <source>
        <dbReference type="ARBA" id="ARBA00007931"/>
    </source>
</evidence>
<keyword evidence="4" id="KW-1003">Cell membrane</keyword>
<comment type="similarity">
    <text evidence="3">Belongs to the peptidase M50B family.</text>
</comment>
<evidence type="ECO:0000313" key="15">
    <source>
        <dbReference type="EMBL" id="OGM65238.1"/>
    </source>
</evidence>
<dbReference type="Pfam" id="PF02163">
    <property type="entry name" value="Peptidase_M50"/>
    <property type="match status" value="1"/>
</dbReference>
<evidence type="ECO:0000256" key="11">
    <source>
        <dbReference type="ARBA" id="ARBA00023049"/>
    </source>
</evidence>
<evidence type="ECO:0000256" key="10">
    <source>
        <dbReference type="ARBA" id="ARBA00022989"/>
    </source>
</evidence>
<evidence type="ECO:0000256" key="4">
    <source>
        <dbReference type="ARBA" id="ARBA00022475"/>
    </source>
</evidence>
<name>A0A1F8BPM6_9BACT</name>
<dbReference type="PANTHER" id="PTHR35864:SF1">
    <property type="entry name" value="ZINC METALLOPROTEASE YWHC-RELATED"/>
    <property type="match status" value="1"/>
</dbReference>
<accession>A0A1F8BPM6</accession>
<evidence type="ECO:0000256" key="12">
    <source>
        <dbReference type="ARBA" id="ARBA00023136"/>
    </source>
</evidence>
<dbReference type="GO" id="GO:0006508">
    <property type="term" value="P:proteolysis"/>
    <property type="evidence" value="ECO:0007669"/>
    <property type="project" value="UniProtKB-KW"/>
</dbReference>
<keyword evidence="8" id="KW-0378">Hydrolase</keyword>
<protein>
    <recommendedName>
        <fullName evidence="14">Peptidase M50 domain-containing protein</fullName>
    </recommendedName>
</protein>
<evidence type="ECO:0000313" key="16">
    <source>
        <dbReference type="Proteomes" id="UP000177082"/>
    </source>
</evidence>
<reference evidence="15 16" key="1">
    <citation type="journal article" date="2016" name="Nat. Commun.">
        <title>Thousands of microbial genomes shed light on interconnected biogeochemical processes in an aquifer system.</title>
        <authorList>
            <person name="Anantharaman K."/>
            <person name="Brown C.T."/>
            <person name="Hug L.A."/>
            <person name="Sharon I."/>
            <person name="Castelle C.J."/>
            <person name="Probst A.J."/>
            <person name="Thomas B.C."/>
            <person name="Singh A."/>
            <person name="Wilkins M.J."/>
            <person name="Karaoz U."/>
            <person name="Brodie E.L."/>
            <person name="Williams K.H."/>
            <person name="Hubbard S.S."/>
            <person name="Banfield J.F."/>
        </authorList>
    </citation>
    <scope>NUCLEOTIDE SEQUENCE [LARGE SCALE GENOMIC DNA]</scope>
</reference>
<dbReference type="Proteomes" id="UP000177082">
    <property type="component" value="Unassembled WGS sequence"/>
</dbReference>